<dbReference type="GO" id="GO:0016491">
    <property type="term" value="F:oxidoreductase activity"/>
    <property type="evidence" value="ECO:0007669"/>
    <property type="project" value="UniProtKB-KW"/>
</dbReference>
<reference evidence="3 4" key="1">
    <citation type="journal article" date="2018" name="Evol. Lett.">
        <title>Horizontal gene cluster transfer increased hallucinogenic mushroom diversity.</title>
        <authorList>
            <person name="Reynolds H.T."/>
            <person name="Vijayakumar V."/>
            <person name="Gluck-Thaler E."/>
            <person name="Korotkin H.B."/>
            <person name="Matheny P.B."/>
            <person name="Slot J.C."/>
        </authorList>
    </citation>
    <scope>NUCLEOTIDE SEQUENCE [LARGE SCALE GENOMIC DNA]</scope>
    <source>
        <strain evidence="3 4">SRW20</strain>
    </source>
</reference>
<accession>A0A409VW64</accession>
<comment type="similarity">
    <text evidence="1">Belongs to the short-chain dehydrogenases/reductases (SDR) family.</text>
</comment>
<name>A0A409VW64_9AGAR</name>
<dbReference type="PANTHER" id="PTHR44196">
    <property type="entry name" value="DEHYDROGENASE/REDUCTASE SDR FAMILY MEMBER 7B"/>
    <property type="match status" value="1"/>
</dbReference>
<keyword evidence="2" id="KW-0560">Oxidoreductase</keyword>
<dbReference type="InParanoid" id="A0A409VW64"/>
<gene>
    <name evidence="3" type="ORF">CVT26_013917</name>
</gene>
<proteinExistence type="inferred from homology"/>
<sequence>MTSIDNAKCILITGATSGIGRALALALVKLPNRPQIVAAGRRKERLEELSKVEGISTIQLELSGDPNALKQTAQDLIRRFPELDAIVLNAGVQYEFDFKKPESIDTNVPASAILKEINTNYTSNVIFITHILPHFLKLSEQERPSFIITVSSGLGIVPFRPPVANYSATKAALHSFSLSLRAQLVGTNVNVVDIVPPLLTLLQVQGKTEQLSKHWMPLDQFISTVLDGLRKGAHNIPVGDAKTDYEKFEKGKEDRVAHAALEAVKN</sequence>
<organism evidence="3 4">
    <name type="scientific">Gymnopilus dilepis</name>
    <dbReference type="NCBI Taxonomy" id="231916"/>
    <lineage>
        <taxon>Eukaryota</taxon>
        <taxon>Fungi</taxon>
        <taxon>Dikarya</taxon>
        <taxon>Basidiomycota</taxon>
        <taxon>Agaricomycotina</taxon>
        <taxon>Agaricomycetes</taxon>
        <taxon>Agaricomycetidae</taxon>
        <taxon>Agaricales</taxon>
        <taxon>Agaricineae</taxon>
        <taxon>Hymenogastraceae</taxon>
        <taxon>Gymnopilus</taxon>
    </lineage>
</organism>
<evidence type="ECO:0000313" key="3">
    <source>
        <dbReference type="EMBL" id="PPQ70470.1"/>
    </source>
</evidence>
<dbReference type="InterPro" id="IPR002347">
    <property type="entry name" value="SDR_fam"/>
</dbReference>
<dbReference type="Pfam" id="PF00106">
    <property type="entry name" value="adh_short"/>
    <property type="match status" value="1"/>
</dbReference>
<comment type="caution">
    <text evidence="3">The sequence shown here is derived from an EMBL/GenBank/DDBJ whole genome shotgun (WGS) entry which is preliminary data.</text>
</comment>
<dbReference type="PRINTS" id="PR00081">
    <property type="entry name" value="GDHRDH"/>
</dbReference>
<dbReference type="STRING" id="231916.A0A409VW64"/>
<dbReference type="Gene3D" id="3.40.50.720">
    <property type="entry name" value="NAD(P)-binding Rossmann-like Domain"/>
    <property type="match status" value="1"/>
</dbReference>
<dbReference type="Proteomes" id="UP000284706">
    <property type="component" value="Unassembled WGS sequence"/>
</dbReference>
<keyword evidence="4" id="KW-1185">Reference proteome</keyword>
<dbReference type="InterPro" id="IPR036291">
    <property type="entry name" value="NAD(P)-bd_dom_sf"/>
</dbReference>
<dbReference type="PANTHER" id="PTHR44196:SF1">
    <property type="entry name" value="DEHYDROGENASE_REDUCTASE SDR FAMILY MEMBER 7B"/>
    <property type="match status" value="1"/>
</dbReference>
<evidence type="ECO:0000256" key="1">
    <source>
        <dbReference type="ARBA" id="ARBA00006484"/>
    </source>
</evidence>
<evidence type="ECO:0000313" key="4">
    <source>
        <dbReference type="Proteomes" id="UP000284706"/>
    </source>
</evidence>
<evidence type="ECO:0000256" key="2">
    <source>
        <dbReference type="ARBA" id="ARBA00023002"/>
    </source>
</evidence>
<evidence type="ECO:0008006" key="5">
    <source>
        <dbReference type="Google" id="ProtNLM"/>
    </source>
</evidence>
<dbReference type="AlphaFoldDB" id="A0A409VW64"/>
<dbReference type="EMBL" id="NHYE01005540">
    <property type="protein sequence ID" value="PPQ70470.1"/>
    <property type="molecule type" value="Genomic_DNA"/>
</dbReference>
<dbReference type="SUPFAM" id="SSF51735">
    <property type="entry name" value="NAD(P)-binding Rossmann-fold domains"/>
    <property type="match status" value="1"/>
</dbReference>
<dbReference type="OrthoDB" id="37659at2759"/>
<dbReference type="GO" id="GO:0016020">
    <property type="term" value="C:membrane"/>
    <property type="evidence" value="ECO:0007669"/>
    <property type="project" value="TreeGrafter"/>
</dbReference>
<protein>
    <recommendedName>
        <fullName evidence="5">NAD(P)-binding protein</fullName>
    </recommendedName>
</protein>